<dbReference type="PANTHER" id="PTHR43133">
    <property type="entry name" value="RNA POLYMERASE ECF-TYPE SIGMA FACTO"/>
    <property type="match status" value="1"/>
</dbReference>
<dbReference type="PANTHER" id="PTHR43133:SF8">
    <property type="entry name" value="RNA POLYMERASE SIGMA FACTOR HI_1459-RELATED"/>
    <property type="match status" value="1"/>
</dbReference>
<gene>
    <name evidence="8" type="ORF">G3570_00700</name>
</gene>
<dbReference type="Gene3D" id="1.10.10.10">
    <property type="entry name" value="Winged helix-like DNA-binding domain superfamily/Winged helix DNA-binding domain"/>
    <property type="match status" value="1"/>
</dbReference>
<dbReference type="InterPro" id="IPR013324">
    <property type="entry name" value="RNA_pol_sigma_r3/r4-like"/>
</dbReference>
<dbReference type="InterPro" id="IPR013325">
    <property type="entry name" value="RNA_pol_sigma_r2"/>
</dbReference>
<reference evidence="8 9" key="1">
    <citation type="submission" date="2020-02" db="EMBL/GenBank/DDBJ databases">
        <title>Balneolaceae bacterium YR4-1, complete genome.</title>
        <authorList>
            <person name="Li Y."/>
            <person name="Wu S."/>
        </authorList>
    </citation>
    <scope>NUCLEOTIDE SEQUENCE [LARGE SCALE GENOMIC DNA]</scope>
    <source>
        <strain evidence="8 9">YR4-1</strain>
    </source>
</reference>
<organism evidence="8 9">
    <name type="scientific">Halalkalibaculum roseum</name>
    <dbReference type="NCBI Taxonomy" id="2709311"/>
    <lineage>
        <taxon>Bacteria</taxon>
        <taxon>Pseudomonadati</taxon>
        <taxon>Balneolota</taxon>
        <taxon>Balneolia</taxon>
        <taxon>Balneolales</taxon>
        <taxon>Balneolaceae</taxon>
        <taxon>Halalkalibaculum</taxon>
    </lineage>
</organism>
<dbReference type="GO" id="GO:0006352">
    <property type="term" value="P:DNA-templated transcription initiation"/>
    <property type="evidence" value="ECO:0007669"/>
    <property type="project" value="InterPro"/>
</dbReference>
<evidence type="ECO:0000256" key="2">
    <source>
        <dbReference type="ARBA" id="ARBA00023015"/>
    </source>
</evidence>
<evidence type="ECO:0000259" key="6">
    <source>
        <dbReference type="Pfam" id="PF04542"/>
    </source>
</evidence>
<dbReference type="Pfam" id="PF04542">
    <property type="entry name" value="Sigma70_r2"/>
    <property type="match status" value="1"/>
</dbReference>
<dbReference type="AlphaFoldDB" id="A0A6M1T437"/>
<evidence type="ECO:0000313" key="8">
    <source>
        <dbReference type="EMBL" id="NGP75133.1"/>
    </source>
</evidence>
<dbReference type="InterPro" id="IPR014284">
    <property type="entry name" value="RNA_pol_sigma-70_dom"/>
</dbReference>
<dbReference type="Pfam" id="PF08281">
    <property type="entry name" value="Sigma70_r4_2"/>
    <property type="match status" value="1"/>
</dbReference>
<evidence type="ECO:0000259" key="7">
    <source>
        <dbReference type="Pfam" id="PF08281"/>
    </source>
</evidence>
<dbReference type="InterPro" id="IPR013249">
    <property type="entry name" value="RNA_pol_sigma70_r4_t2"/>
</dbReference>
<dbReference type="InterPro" id="IPR036388">
    <property type="entry name" value="WH-like_DNA-bd_sf"/>
</dbReference>
<dbReference type="GO" id="GO:0016987">
    <property type="term" value="F:sigma factor activity"/>
    <property type="evidence" value="ECO:0007669"/>
    <property type="project" value="UniProtKB-KW"/>
</dbReference>
<dbReference type="SUPFAM" id="SSF88946">
    <property type="entry name" value="Sigma2 domain of RNA polymerase sigma factors"/>
    <property type="match status" value="1"/>
</dbReference>
<evidence type="ECO:0000256" key="1">
    <source>
        <dbReference type="ARBA" id="ARBA00010641"/>
    </source>
</evidence>
<proteinExistence type="inferred from homology"/>
<comment type="caution">
    <text evidence="8">The sequence shown here is derived from an EMBL/GenBank/DDBJ whole genome shotgun (WGS) entry which is preliminary data.</text>
</comment>
<keyword evidence="5" id="KW-0804">Transcription</keyword>
<sequence length="191" mass="22854">MTESTQQQTLTFDALYEEYGDRILNVAYRMTGGEDVARDLTQDIFIKVYENLDNFNHQSSAYTWIYRIALNHILNYLKKQNRYNWLDLLEQSISEVLQSERPIFEFWGYDGYESPDKKLEREEQENLIWTLIQKLPIKYRVPLILQRYEEMGNKDIADAMDLSLSTVESRIFRAKKKLMVLIKPYSEDLRD</sequence>
<evidence type="ECO:0000256" key="4">
    <source>
        <dbReference type="ARBA" id="ARBA00023125"/>
    </source>
</evidence>
<keyword evidence="9" id="KW-1185">Reference proteome</keyword>
<protein>
    <submittedName>
        <fullName evidence="8">RNA polymerase sigma factor</fullName>
    </submittedName>
</protein>
<dbReference type="CDD" id="cd06171">
    <property type="entry name" value="Sigma70_r4"/>
    <property type="match status" value="1"/>
</dbReference>
<evidence type="ECO:0000256" key="3">
    <source>
        <dbReference type="ARBA" id="ARBA00023082"/>
    </source>
</evidence>
<dbReference type="SUPFAM" id="SSF88659">
    <property type="entry name" value="Sigma3 and sigma4 domains of RNA polymerase sigma factors"/>
    <property type="match status" value="1"/>
</dbReference>
<keyword evidence="2" id="KW-0805">Transcription regulation</keyword>
<keyword evidence="4" id="KW-0238">DNA-binding</keyword>
<name>A0A6M1T437_9BACT</name>
<dbReference type="Gene3D" id="1.10.1740.10">
    <property type="match status" value="1"/>
</dbReference>
<dbReference type="InterPro" id="IPR007627">
    <property type="entry name" value="RNA_pol_sigma70_r2"/>
</dbReference>
<dbReference type="InterPro" id="IPR039425">
    <property type="entry name" value="RNA_pol_sigma-70-like"/>
</dbReference>
<evidence type="ECO:0000313" key="9">
    <source>
        <dbReference type="Proteomes" id="UP000473278"/>
    </source>
</evidence>
<evidence type="ECO:0000256" key="5">
    <source>
        <dbReference type="ARBA" id="ARBA00023163"/>
    </source>
</evidence>
<accession>A0A6M1T437</accession>
<dbReference type="GO" id="GO:0003677">
    <property type="term" value="F:DNA binding"/>
    <property type="evidence" value="ECO:0007669"/>
    <property type="project" value="UniProtKB-KW"/>
</dbReference>
<feature type="domain" description="RNA polymerase sigma-70 region 2" evidence="6">
    <location>
        <begin position="15"/>
        <end position="82"/>
    </location>
</feature>
<dbReference type="EMBL" id="JAALLT010000001">
    <property type="protein sequence ID" value="NGP75133.1"/>
    <property type="molecule type" value="Genomic_DNA"/>
</dbReference>
<keyword evidence="3" id="KW-0731">Sigma factor</keyword>
<feature type="domain" description="RNA polymerase sigma factor 70 region 4 type 2" evidence="7">
    <location>
        <begin position="127"/>
        <end position="178"/>
    </location>
</feature>
<dbReference type="NCBIfam" id="TIGR02937">
    <property type="entry name" value="sigma70-ECF"/>
    <property type="match status" value="1"/>
</dbReference>
<dbReference type="RefSeq" id="WP_165138162.1">
    <property type="nucleotide sequence ID" value="NZ_JAALLT010000001.1"/>
</dbReference>
<comment type="similarity">
    <text evidence="1">Belongs to the sigma-70 factor family. ECF subfamily.</text>
</comment>
<dbReference type="Proteomes" id="UP000473278">
    <property type="component" value="Unassembled WGS sequence"/>
</dbReference>